<keyword evidence="2" id="KW-1185">Reference proteome</keyword>
<evidence type="ECO:0000313" key="1">
    <source>
        <dbReference type="EMBL" id="KAI4367179.1"/>
    </source>
</evidence>
<reference evidence="2" key="1">
    <citation type="journal article" date="2023" name="Front. Plant Sci.">
        <title>Chromosomal-level genome assembly of Melastoma candidum provides insights into trichome evolution.</title>
        <authorList>
            <person name="Zhong Y."/>
            <person name="Wu W."/>
            <person name="Sun C."/>
            <person name="Zou P."/>
            <person name="Liu Y."/>
            <person name="Dai S."/>
            <person name="Zhou R."/>
        </authorList>
    </citation>
    <scope>NUCLEOTIDE SEQUENCE [LARGE SCALE GENOMIC DNA]</scope>
</reference>
<organism evidence="1 2">
    <name type="scientific">Melastoma candidum</name>
    <dbReference type="NCBI Taxonomy" id="119954"/>
    <lineage>
        <taxon>Eukaryota</taxon>
        <taxon>Viridiplantae</taxon>
        <taxon>Streptophyta</taxon>
        <taxon>Embryophyta</taxon>
        <taxon>Tracheophyta</taxon>
        <taxon>Spermatophyta</taxon>
        <taxon>Magnoliopsida</taxon>
        <taxon>eudicotyledons</taxon>
        <taxon>Gunneridae</taxon>
        <taxon>Pentapetalae</taxon>
        <taxon>rosids</taxon>
        <taxon>malvids</taxon>
        <taxon>Myrtales</taxon>
        <taxon>Melastomataceae</taxon>
        <taxon>Melastomatoideae</taxon>
        <taxon>Melastomateae</taxon>
        <taxon>Melastoma</taxon>
    </lineage>
</organism>
<dbReference type="EMBL" id="CM042885">
    <property type="protein sequence ID" value="KAI4367179.1"/>
    <property type="molecule type" value="Genomic_DNA"/>
</dbReference>
<name>A0ACB9QM55_9MYRT</name>
<protein>
    <submittedName>
        <fullName evidence="1">Uncharacterized protein</fullName>
    </submittedName>
</protein>
<evidence type="ECO:0000313" key="2">
    <source>
        <dbReference type="Proteomes" id="UP001057402"/>
    </source>
</evidence>
<sequence length="286" mass="32590">MIRDLGMACKEWGFFMVINHGVPESLMSMMEAGTRDFFDLPEDEKRKYEGKGVVDSVRYGTSFGGGTGRGHTFFWRDFVKALVRPQFHSPSKPEGFSDLLAEYCEKMLDMGKVLLKGISQSLRLDIEHINKIMDIESSLQLWAANRYPPCPDPESVMGIPAHTDYGLLTFLTQQGADGLEIFHQDKWVEVRPIKGAILVNTCDHIEVNYPNNNGREVKSILHRVQVNTEKTRISIVSSIGPSPDTFVRPIEELPEEGEEVAKYMGMKYREYFDLMYDPQAIREVMP</sequence>
<accession>A0ACB9QM55</accession>
<gene>
    <name evidence="1" type="ORF">MLD38_022945</name>
</gene>
<comment type="caution">
    <text evidence="1">The sequence shown here is derived from an EMBL/GenBank/DDBJ whole genome shotgun (WGS) entry which is preliminary data.</text>
</comment>
<dbReference type="Proteomes" id="UP001057402">
    <property type="component" value="Chromosome 6"/>
</dbReference>
<proteinExistence type="predicted"/>